<organism evidence="8 9">
    <name type="scientific">Chthoniobacter flavus Ellin428</name>
    <dbReference type="NCBI Taxonomy" id="497964"/>
    <lineage>
        <taxon>Bacteria</taxon>
        <taxon>Pseudomonadati</taxon>
        <taxon>Verrucomicrobiota</taxon>
        <taxon>Spartobacteria</taxon>
        <taxon>Chthoniobacterales</taxon>
        <taxon>Chthoniobacteraceae</taxon>
        <taxon>Chthoniobacter</taxon>
    </lineage>
</organism>
<name>B4DAP9_9BACT</name>
<dbReference type="NCBIfam" id="TIGR02943">
    <property type="entry name" value="Sig70_famx1"/>
    <property type="match status" value="1"/>
</dbReference>
<keyword evidence="5" id="KW-0804">Transcription</keyword>
<dbReference type="InterPro" id="IPR036388">
    <property type="entry name" value="WH-like_DNA-bd_sf"/>
</dbReference>
<dbReference type="RefSeq" id="WP_006983309.1">
    <property type="nucleotide sequence ID" value="NZ_ABVL01000032.1"/>
</dbReference>
<protein>
    <submittedName>
        <fullName evidence="8">RNA polymerase, sigma-24 subunit, ECF subfamily</fullName>
    </submittedName>
</protein>
<evidence type="ECO:0000256" key="2">
    <source>
        <dbReference type="ARBA" id="ARBA00023015"/>
    </source>
</evidence>
<keyword evidence="4" id="KW-0238">DNA-binding</keyword>
<evidence type="ECO:0000259" key="6">
    <source>
        <dbReference type="Pfam" id="PF04542"/>
    </source>
</evidence>
<dbReference type="InParanoid" id="B4DAP9"/>
<sequence length="207" mass="23866">MNQPELVTTAPSPVLPQADPDCWVDAHGDCLYRFALLRVRKEEVAEDLVQETLLVAVRTHEKFGGRSSERSWLVGILKNKICDHFRKLGRETNFTDLEFFGDAHSDRFDGENYWIHERGPSEWKPEGEEAMKRAEFWQALEAGLARLPERIAAVFTMREIDDIPSKEICVTLKISEANLWVMLHRARMALREHLETSFFQGQGVARL</sequence>
<dbReference type="PANTHER" id="PTHR43133">
    <property type="entry name" value="RNA POLYMERASE ECF-TYPE SIGMA FACTO"/>
    <property type="match status" value="1"/>
</dbReference>
<evidence type="ECO:0000256" key="4">
    <source>
        <dbReference type="ARBA" id="ARBA00023125"/>
    </source>
</evidence>
<dbReference type="GO" id="GO:0016987">
    <property type="term" value="F:sigma factor activity"/>
    <property type="evidence" value="ECO:0007669"/>
    <property type="project" value="UniProtKB-KW"/>
</dbReference>
<evidence type="ECO:0000256" key="3">
    <source>
        <dbReference type="ARBA" id="ARBA00023082"/>
    </source>
</evidence>
<dbReference type="AlphaFoldDB" id="B4DAP9"/>
<reference evidence="8 9" key="1">
    <citation type="journal article" date="2011" name="J. Bacteriol.">
        <title>Genome sequence of Chthoniobacter flavus Ellin428, an aerobic heterotrophic soil bacterium.</title>
        <authorList>
            <person name="Kant R."/>
            <person name="van Passel M.W."/>
            <person name="Palva A."/>
            <person name="Lucas S."/>
            <person name="Lapidus A."/>
            <person name="Glavina Del Rio T."/>
            <person name="Dalin E."/>
            <person name="Tice H."/>
            <person name="Bruce D."/>
            <person name="Goodwin L."/>
            <person name="Pitluck S."/>
            <person name="Larimer F.W."/>
            <person name="Land M.L."/>
            <person name="Hauser L."/>
            <person name="Sangwan P."/>
            <person name="de Vos W.M."/>
            <person name="Janssen P.H."/>
            <person name="Smidt H."/>
        </authorList>
    </citation>
    <scope>NUCLEOTIDE SEQUENCE [LARGE SCALE GENOMIC DNA]</scope>
    <source>
        <strain evidence="8 9">Ellin428</strain>
    </source>
</reference>
<dbReference type="eggNOG" id="COG1595">
    <property type="taxonomic scope" value="Bacteria"/>
</dbReference>
<dbReference type="EMBL" id="ABVL01000032">
    <property type="protein sequence ID" value="EDY16459.1"/>
    <property type="molecule type" value="Genomic_DNA"/>
</dbReference>
<dbReference type="InterPro" id="IPR007627">
    <property type="entry name" value="RNA_pol_sigma70_r2"/>
</dbReference>
<dbReference type="STRING" id="497964.CfE428DRAFT_5990"/>
<feature type="domain" description="RNA polymerase sigma factor 70 region 4 type 2" evidence="7">
    <location>
        <begin position="138"/>
        <end position="190"/>
    </location>
</feature>
<dbReference type="InterPro" id="IPR039425">
    <property type="entry name" value="RNA_pol_sigma-70-like"/>
</dbReference>
<dbReference type="Proteomes" id="UP000005824">
    <property type="component" value="Unassembled WGS sequence"/>
</dbReference>
<dbReference type="InterPro" id="IPR013324">
    <property type="entry name" value="RNA_pol_sigma_r3/r4-like"/>
</dbReference>
<dbReference type="InterPro" id="IPR013325">
    <property type="entry name" value="RNA_pol_sigma_r2"/>
</dbReference>
<keyword evidence="3" id="KW-0731">Sigma factor</keyword>
<dbReference type="Pfam" id="PF04542">
    <property type="entry name" value="Sigma70_r2"/>
    <property type="match status" value="1"/>
</dbReference>
<evidence type="ECO:0000256" key="5">
    <source>
        <dbReference type="ARBA" id="ARBA00023163"/>
    </source>
</evidence>
<dbReference type="PANTHER" id="PTHR43133:SF8">
    <property type="entry name" value="RNA POLYMERASE SIGMA FACTOR HI_1459-RELATED"/>
    <property type="match status" value="1"/>
</dbReference>
<dbReference type="InterPro" id="IPR014289">
    <property type="entry name" value="RNA_pol_sigma-24-rel"/>
</dbReference>
<feature type="domain" description="RNA polymerase sigma-70 region 2" evidence="6">
    <location>
        <begin position="24"/>
        <end position="90"/>
    </location>
</feature>
<evidence type="ECO:0000313" key="8">
    <source>
        <dbReference type="EMBL" id="EDY16459.1"/>
    </source>
</evidence>
<evidence type="ECO:0000259" key="7">
    <source>
        <dbReference type="Pfam" id="PF08281"/>
    </source>
</evidence>
<evidence type="ECO:0000256" key="1">
    <source>
        <dbReference type="ARBA" id="ARBA00010641"/>
    </source>
</evidence>
<dbReference type="Pfam" id="PF08281">
    <property type="entry name" value="Sigma70_r4_2"/>
    <property type="match status" value="1"/>
</dbReference>
<dbReference type="Gene3D" id="1.10.1740.10">
    <property type="match status" value="1"/>
</dbReference>
<accession>B4DAP9</accession>
<keyword evidence="9" id="KW-1185">Reference proteome</keyword>
<dbReference type="InterPro" id="IPR014284">
    <property type="entry name" value="RNA_pol_sigma-70_dom"/>
</dbReference>
<comment type="caution">
    <text evidence="8">The sequence shown here is derived from an EMBL/GenBank/DDBJ whole genome shotgun (WGS) entry which is preliminary data.</text>
</comment>
<dbReference type="Gene3D" id="1.10.10.10">
    <property type="entry name" value="Winged helix-like DNA-binding domain superfamily/Winged helix DNA-binding domain"/>
    <property type="match status" value="1"/>
</dbReference>
<dbReference type="SUPFAM" id="SSF88946">
    <property type="entry name" value="Sigma2 domain of RNA polymerase sigma factors"/>
    <property type="match status" value="1"/>
</dbReference>
<proteinExistence type="inferred from homology"/>
<dbReference type="SUPFAM" id="SSF88659">
    <property type="entry name" value="Sigma3 and sigma4 domains of RNA polymerase sigma factors"/>
    <property type="match status" value="1"/>
</dbReference>
<keyword evidence="2" id="KW-0805">Transcription regulation</keyword>
<dbReference type="GO" id="GO:0003677">
    <property type="term" value="F:DNA binding"/>
    <property type="evidence" value="ECO:0007669"/>
    <property type="project" value="UniProtKB-KW"/>
</dbReference>
<comment type="similarity">
    <text evidence="1">Belongs to the sigma-70 factor family. ECF subfamily.</text>
</comment>
<evidence type="ECO:0000313" key="9">
    <source>
        <dbReference type="Proteomes" id="UP000005824"/>
    </source>
</evidence>
<dbReference type="GO" id="GO:0006352">
    <property type="term" value="P:DNA-templated transcription initiation"/>
    <property type="evidence" value="ECO:0007669"/>
    <property type="project" value="InterPro"/>
</dbReference>
<dbReference type="NCBIfam" id="TIGR02937">
    <property type="entry name" value="sigma70-ECF"/>
    <property type="match status" value="1"/>
</dbReference>
<dbReference type="InterPro" id="IPR013249">
    <property type="entry name" value="RNA_pol_sigma70_r4_t2"/>
</dbReference>
<gene>
    <name evidence="8" type="ORF">CfE428DRAFT_5990</name>
</gene>